<name>A0A2K1ZYZ2_POPTR</name>
<keyword evidence="3" id="KW-1185">Reference proteome</keyword>
<dbReference type="EMBL" id="CM009295">
    <property type="protein sequence ID" value="PNT30494.1"/>
    <property type="molecule type" value="Genomic_DNA"/>
</dbReference>
<protein>
    <submittedName>
        <fullName evidence="2">Uncharacterized protein</fullName>
    </submittedName>
</protein>
<gene>
    <name evidence="2" type="ORF">POPTR_006G084100</name>
</gene>
<keyword evidence="1" id="KW-1133">Transmembrane helix</keyword>
<accession>A0A2K1ZYZ2</accession>
<reference evidence="2 3" key="1">
    <citation type="journal article" date="2006" name="Science">
        <title>The genome of black cottonwood, Populus trichocarpa (Torr. &amp; Gray).</title>
        <authorList>
            <person name="Tuskan G.A."/>
            <person name="Difazio S."/>
            <person name="Jansson S."/>
            <person name="Bohlmann J."/>
            <person name="Grigoriev I."/>
            <person name="Hellsten U."/>
            <person name="Putnam N."/>
            <person name="Ralph S."/>
            <person name="Rombauts S."/>
            <person name="Salamov A."/>
            <person name="Schein J."/>
            <person name="Sterck L."/>
            <person name="Aerts A."/>
            <person name="Bhalerao R.R."/>
            <person name="Bhalerao R.P."/>
            <person name="Blaudez D."/>
            <person name="Boerjan W."/>
            <person name="Brun A."/>
            <person name="Brunner A."/>
            <person name="Busov V."/>
            <person name="Campbell M."/>
            <person name="Carlson J."/>
            <person name="Chalot M."/>
            <person name="Chapman J."/>
            <person name="Chen G.L."/>
            <person name="Cooper D."/>
            <person name="Coutinho P.M."/>
            <person name="Couturier J."/>
            <person name="Covert S."/>
            <person name="Cronk Q."/>
            <person name="Cunningham R."/>
            <person name="Davis J."/>
            <person name="Degroeve S."/>
            <person name="Dejardin A."/>
            <person name="Depamphilis C."/>
            <person name="Detter J."/>
            <person name="Dirks B."/>
            <person name="Dubchak I."/>
            <person name="Duplessis S."/>
            <person name="Ehlting J."/>
            <person name="Ellis B."/>
            <person name="Gendler K."/>
            <person name="Goodstein D."/>
            <person name="Gribskov M."/>
            <person name="Grimwood J."/>
            <person name="Groover A."/>
            <person name="Gunter L."/>
            <person name="Hamberger B."/>
            <person name="Heinze B."/>
            <person name="Helariutta Y."/>
            <person name="Henrissat B."/>
            <person name="Holligan D."/>
            <person name="Holt R."/>
            <person name="Huang W."/>
            <person name="Islam-Faridi N."/>
            <person name="Jones S."/>
            <person name="Jones-Rhoades M."/>
            <person name="Jorgensen R."/>
            <person name="Joshi C."/>
            <person name="Kangasjarvi J."/>
            <person name="Karlsson J."/>
            <person name="Kelleher C."/>
            <person name="Kirkpatrick R."/>
            <person name="Kirst M."/>
            <person name="Kohler A."/>
            <person name="Kalluri U."/>
            <person name="Larimer F."/>
            <person name="Leebens-Mack J."/>
            <person name="Leple J.C."/>
            <person name="Locascio P."/>
            <person name="Lou Y."/>
            <person name="Lucas S."/>
            <person name="Martin F."/>
            <person name="Montanini B."/>
            <person name="Napoli C."/>
            <person name="Nelson D.R."/>
            <person name="Nelson C."/>
            <person name="Nieminen K."/>
            <person name="Nilsson O."/>
            <person name="Pereda V."/>
            <person name="Peter G."/>
            <person name="Philippe R."/>
            <person name="Pilate G."/>
            <person name="Poliakov A."/>
            <person name="Razumovskaya J."/>
            <person name="Richardson P."/>
            <person name="Rinaldi C."/>
            <person name="Ritland K."/>
            <person name="Rouze P."/>
            <person name="Ryaboy D."/>
            <person name="Schmutz J."/>
            <person name="Schrader J."/>
            <person name="Segerman B."/>
            <person name="Shin H."/>
            <person name="Siddiqui A."/>
            <person name="Sterky F."/>
            <person name="Terry A."/>
            <person name="Tsai C.J."/>
            <person name="Uberbacher E."/>
            <person name="Unneberg P."/>
            <person name="Vahala J."/>
            <person name="Wall K."/>
            <person name="Wessler S."/>
            <person name="Yang G."/>
            <person name="Yin T."/>
            <person name="Douglas C."/>
            <person name="Marra M."/>
            <person name="Sandberg G."/>
            <person name="Van de Peer Y."/>
            <person name="Rokhsar D."/>
        </authorList>
    </citation>
    <scope>NUCLEOTIDE SEQUENCE [LARGE SCALE GENOMIC DNA]</scope>
    <source>
        <strain evidence="3">cv. Nisqually</strain>
    </source>
</reference>
<proteinExistence type="predicted"/>
<keyword evidence="1" id="KW-0472">Membrane</keyword>
<dbReference type="AlphaFoldDB" id="A0A2K1ZYZ2"/>
<evidence type="ECO:0000313" key="3">
    <source>
        <dbReference type="Proteomes" id="UP000006729"/>
    </source>
</evidence>
<dbReference type="InParanoid" id="A0A2K1ZYZ2"/>
<sequence length="80" mass="9423">MISISIFLLEKYMKLEIDDSQQQLRFCFLFFFLFIVMISMILQIHQSFSIVKTYHFLCIISKKVKKLGGQIKAILCLPSL</sequence>
<evidence type="ECO:0000256" key="1">
    <source>
        <dbReference type="SAM" id="Phobius"/>
    </source>
</evidence>
<dbReference type="Proteomes" id="UP000006729">
    <property type="component" value="Chromosome 6"/>
</dbReference>
<feature type="transmembrane region" description="Helical" evidence="1">
    <location>
        <begin position="23"/>
        <end position="42"/>
    </location>
</feature>
<organism evidence="2 3">
    <name type="scientific">Populus trichocarpa</name>
    <name type="common">Western balsam poplar</name>
    <name type="synonym">Populus balsamifera subsp. trichocarpa</name>
    <dbReference type="NCBI Taxonomy" id="3694"/>
    <lineage>
        <taxon>Eukaryota</taxon>
        <taxon>Viridiplantae</taxon>
        <taxon>Streptophyta</taxon>
        <taxon>Embryophyta</taxon>
        <taxon>Tracheophyta</taxon>
        <taxon>Spermatophyta</taxon>
        <taxon>Magnoliopsida</taxon>
        <taxon>eudicotyledons</taxon>
        <taxon>Gunneridae</taxon>
        <taxon>Pentapetalae</taxon>
        <taxon>rosids</taxon>
        <taxon>fabids</taxon>
        <taxon>Malpighiales</taxon>
        <taxon>Salicaceae</taxon>
        <taxon>Saliceae</taxon>
        <taxon>Populus</taxon>
    </lineage>
</organism>
<evidence type="ECO:0000313" key="2">
    <source>
        <dbReference type="EMBL" id="PNT30494.1"/>
    </source>
</evidence>
<keyword evidence="1" id="KW-0812">Transmembrane</keyword>